<sequence length="634" mass="71018">MKLYILVGIIIIISIYLFFIRKNIKENLDTRTSWLEKTLKVSKARNENPTTVPPKEVLNGHSEWLNYNRKDHRDEGGEYKLSTTTIQQPPKSHENVDALKDKCATLSKCEDIDNSKTALGGCGFCHTKTNGNTFRGYLYWLTSIGENKPGAAVCKPSDWSTTTSECIKKEEQAICNKITSCGDMIGEAGEKCGWCPTAGKAFVKQKNTTTNKWEPKYSSEDKCDGMGGYGLLTTPEDCMKFGEDHPCLTPKYNIGQHSKDCYKDQWAKSGCKKEIIPGGGEKWDNYINNNASSHQYKPYSFIGNLFKDIYNKATGTGTSKMDYYQTKGDYKNCYGKDPDPCDDRYTFNKDCMNSQFVDAGCKPKGELYPGKLNDSSINSIKNKTKSVYKSEIVDLYKEGTRDLAGLGTTEFKKVEKAMMQCFGEKPPPPPPLNVGDTVKTTLRLTKKIDNNCFNKGSQVEMKGVVCGDLGDSANVMWTHIKPLSSGCSEEISRTTLDKKKQKIYTGWCGVSPEMLFDKSSSTPHSISKRKLEIIATCPVNRSACQPSCREIVRDLYERYPAPQNCIVNPWTSWSTCKNQSKPSKNCGPGLSFRSRTIKYNNSNEGEPCPILGQQRSCLVNNRECINGNFNQINK</sequence>
<keyword evidence="1" id="KW-1133">Transmembrane helix</keyword>
<reference evidence="2" key="1">
    <citation type="journal article" date="2020" name="Nature">
        <title>Giant virus diversity and host interactions through global metagenomics.</title>
        <authorList>
            <person name="Schulz F."/>
            <person name="Roux S."/>
            <person name="Paez-Espino D."/>
            <person name="Jungbluth S."/>
            <person name="Walsh D.A."/>
            <person name="Denef V.J."/>
            <person name="McMahon K.D."/>
            <person name="Konstantinidis K.T."/>
            <person name="Eloe-Fadrosh E.A."/>
            <person name="Kyrpides N.C."/>
            <person name="Woyke T."/>
        </authorList>
    </citation>
    <scope>NUCLEOTIDE SEQUENCE</scope>
    <source>
        <strain evidence="2">GVMAG-S-1039698-54</strain>
    </source>
</reference>
<dbReference type="SMART" id="SM00209">
    <property type="entry name" value="TSP1"/>
    <property type="match status" value="1"/>
</dbReference>
<feature type="transmembrane region" description="Helical" evidence="1">
    <location>
        <begin position="6"/>
        <end position="24"/>
    </location>
</feature>
<dbReference type="AlphaFoldDB" id="A0A6C0AM26"/>
<keyword evidence="1" id="KW-0812">Transmembrane</keyword>
<dbReference type="Gene3D" id="2.20.100.10">
    <property type="entry name" value="Thrombospondin type-1 (TSP1) repeat"/>
    <property type="match status" value="1"/>
</dbReference>
<proteinExistence type="predicted"/>
<accession>A0A6C0AM26</accession>
<keyword evidence="1" id="KW-0472">Membrane</keyword>
<dbReference type="SUPFAM" id="SSF82895">
    <property type="entry name" value="TSP-1 type 1 repeat"/>
    <property type="match status" value="1"/>
</dbReference>
<dbReference type="EMBL" id="MN740677">
    <property type="protein sequence ID" value="QHS80345.1"/>
    <property type="molecule type" value="Genomic_DNA"/>
</dbReference>
<name>A0A6C0AM26_9ZZZZ</name>
<organism evidence="2">
    <name type="scientific">viral metagenome</name>
    <dbReference type="NCBI Taxonomy" id="1070528"/>
    <lineage>
        <taxon>unclassified sequences</taxon>
        <taxon>metagenomes</taxon>
        <taxon>organismal metagenomes</taxon>
    </lineage>
</organism>
<protein>
    <recommendedName>
        <fullName evidence="3">Spondin-like TSP1 domain-containing protein</fullName>
    </recommendedName>
</protein>
<evidence type="ECO:0000256" key="1">
    <source>
        <dbReference type="SAM" id="Phobius"/>
    </source>
</evidence>
<evidence type="ECO:0008006" key="3">
    <source>
        <dbReference type="Google" id="ProtNLM"/>
    </source>
</evidence>
<dbReference type="InterPro" id="IPR000884">
    <property type="entry name" value="TSP1_rpt"/>
</dbReference>
<evidence type="ECO:0000313" key="2">
    <source>
        <dbReference type="EMBL" id="QHS80345.1"/>
    </source>
</evidence>
<dbReference type="InterPro" id="IPR036383">
    <property type="entry name" value="TSP1_rpt_sf"/>
</dbReference>